<evidence type="ECO:0000313" key="14">
    <source>
        <dbReference type="Proteomes" id="UP000230956"/>
    </source>
</evidence>
<dbReference type="InterPro" id="IPR031168">
    <property type="entry name" value="G_TrmE"/>
</dbReference>
<feature type="binding site" evidence="10">
    <location>
        <position position="272"/>
    </location>
    <ligand>
        <name>K(+)</name>
        <dbReference type="ChEBI" id="CHEBI:29103"/>
    </ligand>
</feature>
<gene>
    <name evidence="10 13" type="primary">trmE</name>
    <name evidence="10" type="synonym">mnmE</name>
    <name evidence="13" type="ORF">COY37_04515</name>
</gene>
<dbReference type="GO" id="GO:0042802">
    <property type="term" value="F:identical protein binding"/>
    <property type="evidence" value="ECO:0007669"/>
    <property type="project" value="UniProtKB-ARBA"/>
</dbReference>
<dbReference type="InterPro" id="IPR006073">
    <property type="entry name" value="GTP-bd"/>
</dbReference>
<keyword evidence="2 10" id="KW-0963">Cytoplasm</keyword>
<dbReference type="InterPro" id="IPR005225">
    <property type="entry name" value="Small_GTP-bd"/>
</dbReference>
<feature type="binding site" evidence="10">
    <location>
        <position position="278"/>
    </location>
    <ligand>
        <name>Mg(2+)</name>
        <dbReference type="ChEBI" id="CHEBI:18420"/>
    </ligand>
</feature>
<dbReference type="PANTHER" id="PTHR42714:SF2">
    <property type="entry name" value="TRNA MODIFICATION GTPASE GTPBP3, MITOCHONDRIAL"/>
    <property type="match status" value="1"/>
</dbReference>
<feature type="binding site" evidence="10">
    <location>
        <position position="147"/>
    </location>
    <ligand>
        <name>(6S)-5-formyl-5,6,7,8-tetrahydrofolate</name>
        <dbReference type="ChEBI" id="CHEBI:57457"/>
    </ligand>
</feature>
<evidence type="ECO:0000256" key="8">
    <source>
        <dbReference type="ARBA" id="ARBA00022958"/>
    </source>
</evidence>
<dbReference type="Pfam" id="PF10396">
    <property type="entry name" value="TrmE_N"/>
    <property type="match status" value="1"/>
</dbReference>
<dbReference type="GO" id="GO:0005829">
    <property type="term" value="C:cytosol"/>
    <property type="evidence" value="ECO:0007669"/>
    <property type="project" value="TreeGrafter"/>
</dbReference>
<keyword evidence="3 10" id="KW-0819">tRNA processing</keyword>
<dbReference type="InterPro" id="IPR004520">
    <property type="entry name" value="GTPase_MnmE"/>
</dbReference>
<comment type="similarity">
    <text evidence="1 10 11">Belongs to the TRAFAC class TrmE-Era-EngA-EngB-Septin-like GTPase superfamily. TrmE GTPase family.</text>
</comment>
<dbReference type="InterPro" id="IPR018948">
    <property type="entry name" value="GTP-bd_TrmE_N"/>
</dbReference>
<dbReference type="Pfam" id="PF12631">
    <property type="entry name" value="MnmE_helical"/>
    <property type="match status" value="1"/>
</dbReference>
<comment type="cofactor">
    <cofactor evidence="10">
        <name>K(+)</name>
        <dbReference type="ChEBI" id="CHEBI:29103"/>
    </cofactor>
    <text evidence="10">Binds 1 potassium ion per subunit.</text>
</comment>
<comment type="caution">
    <text evidence="10">Lacks conserved residue(s) required for the propagation of feature annotation.</text>
</comment>
<comment type="function">
    <text evidence="10">Exhibits a very high intrinsic GTPase hydrolysis rate. Involved in the addition of a carboxymethylaminomethyl (cmnm) group at the wobble position (U34) of certain tRNAs, forming tRNA-cmnm(5)s(2)U34.</text>
</comment>
<accession>A0A2M7T8H7</accession>
<dbReference type="NCBIfam" id="TIGR00231">
    <property type="entry name" value="small_GTP"/>
    <property type="match status" value="1"/>
</dbReference>
<dbReference type="Proteomes" id="UP000230956">
    <property type="component" value="Unassembled WGS sequence"/>
</dbReference>
<evidence type="ECO:0000256" key="3">
    <source>
        <dbReference type="ARBA" id="ARBA00022694"/>
    </source>
</evidence>
<evidence type="ECO:0000256" key="5">
    <source>
        <dbReference type="ARBA" id="ARBA00022741"/>
    </source>
</evidence>
<dbReference type="InterPro" id="IPR027417">
    <property type="entry name" value="P-loop_NTPase"/>
</dbReference>
<evidence type="ECO:0000256" key="10">
    <source>
        <dbReference type="HAMAP-Rule" id="MF_00379"/>
    </source>
</evidence>
<keyword evidence="5 10" id="KW-0547">Nucleotide-binding</keyword>
<feature type="binding site" evidence="10">
    <location>
        <begin position="297"/>
        <end position="300"/>
    </location>
    <ligand>
        <name>GTP</name>
        <dbReference type="ChEBI" id="CHEBI:37565"/>
    </ligand>
</feature>
<proteinExistence type="inferred from homology"/>
<dbReference type="InterPro" id="IPR027368">
    <property type="entry name" value="MnmE_dom2"/>
</dbReference>
<dbReference type="FunFam" id="3.30.1360.120:FF:000003">
    <property type="entry name" value="tRNA modification GTPase MnmE"/>
    <property type="match status" value="1"/>
</dbReference>
<keyword evidence="4 10" id="KW-0479">Metal-binding</keyword>
<dbReference type="GO" id="GO:0030488">
    <property type="term" value="P:tRNA methylation"/>
    <property type="evidence" value="ECO:0007669"/>
    <property type="project" value="TreeGrafter"/>
</dbReference>
<dbReference type="CDD" id="cd14858">
    <property type="entry name" value="TrmE_N"/>
    <property type="match status" value="1"/>
</dbReference>
<dbReference type="EC" id="3.6.-.-" evidence="10"/>
<evidence type="ECO:0000256" key="4">
    <source>
        <dbReference type="ARBA" id="ARBA00022723"/>
    </source>
</evidence>
<evidence type="ECO:0000256" key="11">
    <source>
        <dbReference type="RuleBase" id="RU003313"/>
    </source>
</evidence>
<dbReference type="InterPro" id="IPR027266">
    <property type="entry name" value="TrmE/GcvT-like"/>
</dbReference>
<evidence type="ECO:0000256" key="6">
    <source>
        <dbReference type="ARBA" id="ARBA00022801"/>
    </source>
</evidence>
<dbReference type="PROSITE" id="PS51709">
    <property type="entry name" value="G_TRME"/>
    <property type="match status" value="1"/>
</dbReference>
<comment type="subunit">
    <text evidence="10">Homodimer. Heterotetramer of two MnmE and two MnmG subunits.</text>
</comment>
<dbReference type="GO" id="GO:0002098">
    <property type="term" value="P:tRNA wobble uridine modification"/>
    <property type="evidence" value="ECO:0007669"/>
    <property type="project" value="TreeGrafter"/>
</dbReference>
<feature type="binding site" evidence="10">
    <location>
        <position position="43"/>
    </location>
    <ligand>
        <name>(6S)-5-formyl-5,6,7,8-tetrahydrofolate</name>
        <dbReference type="ChEBI" id="CHEBI:57457"/>
    </ligand>
</feature>
<dbReference type="NCBIfam" id="TIGR00450">
    <property type="entry name" value="mnmE_trmE_thdF"/>
    <property type="match status" value="1"/>
</dbReference>
<evidence type="ECO:0000313" key="13">
    <source>
        <dbReference type="EMBL" id="PIZ39758.1"/>
    </source>
</evidence>
<sequence>MRIMLLYIECFNINDVVKMMFYGNDTIAAISTAVGEGGIGIIRISGDAAISVAEKVVKKRKGAGLGALQSHSMFLASVVDPVDGSQIDEALVSIMRAPYTYTREDVVEINCHGGVMALRKTLGAVLSAGARAAEAGEFTKRAFLNGRIDLTQAEAVIDTIRSKTDAALKAAVSQLEGGLSEKIRGVAEKVADVLTQVEAAVDFSDEDIETLPATVLFDLLNETNHAIEQLLTTAIRGRMIKEGVRTAIIGKPNVGKSSLLNALLRKERAIVTPIPGTTRDVIEETITIKGIPLVLQDTAGIREASDEVEKIGVRFAQEAIRSAEIVLFVVDGSRQITAEDTRLLHEVDGELLILVVNKSDLPPAWSAQELALPDRFKARVELSALSGDGIEVLEETVERMLLAGSLDAAGSAIVTNARHEQLLKHAQAGVNEAMELIKTGRPEEIIATVLRDALDNLGEITGETVGDDVLGRIFSQFCIGK</sequence>
<evidence type="ECO:0000256" key="9">
    <source>
        <dbReference type="ARBA" id="ARBA00023134"/>
    </source>
</evidence>
<dbReference type="Gene3D" id="3.30.1360.120">
    <property type="entry name" value="Probable tRNA modification gtpase trme, domain 1"/>
    <property type="match status" value="1"/>
</dbReference>
<feature type="binding site" evidence="10">
    <location>
        <position position="253"/>
    </location>
    <ligand>
        <name>K(+)</name>
        <dbReference type="ChEBI" id="CHEBI:29103"/>
    </ligand>
</feature>
<keyword evidence="9 10" id="KW-0342">GTP-binding</keyword>
<keyword evidence="8 10" id="KW-0630">Potassium</keyword>
<dbReference type="CDD" id="cd04164">
    <property type="entry name" value="trmE"/>
    <property type="match status" value="1"/>
</dbReference>
<organism evidence="13 14">
    <name type="scientific">Candidatus Aquicultor secundus</name>
    <dbReference type="NCBI Taxonomy" id="1973895"/>
    <lineage>
        <taxon>Bacteria</taxon>
        <taxon>Bacillati</taxon>
        <taxon>Actinomycetota</taxon>
        <taxon>Candidatus Aquicultoria</taxon>
        <taxon>Candidatus Aquicultorales</taxon>
        <taxon>Candidatus Aquicultoraceae</taxon>
        <taxon>Candidatus Aquicultor</taxon>
    </lineage>
</organism>
<feature type="binding site" evidence="10">
    <location>
        <position position="257"/>
    </location>
    <ligand>
        <name>Mg(2+)</name>
        <dbReference type="ChEBI" id="CHEBI:18420"/>
    </ligand>
</feature>
<dbReference type="HAMAP" id="MF_00379">
    <property type="entry name" value="GTPase_MnmE"/>
    <property type="match status" value="1"/>
</dbReference>
<evidence type="ECO:0000259" key="12">
    <source>
        <dbReference type="PROSITE" id="PS51709"/>
    </source>
</evidence>
<comment type="subcellular location">
    <subcellularLocation>
        <location evidence="10">Cytoplasm</location>
    </subcellularLocation>
</comment>
<protein>
    <recommendedName>
        <fullName evidence="10">tRNA modification GTPase MnmE</fullName>
        <ecNumber evidence="10">3.6.-.-</ecNumber>
    </recommendedName>
</protein>
<evidence type="ECO:0000256" key="2">
    <source>
        <dbReference type="ARBA" id="ARBA00022490"/>
    </source>
</evidence>
<dbReference type="Pfam" id="PF01926">
    <property type="entry name" value="MMR_HSR1"/>
    <property type="match status" value="1"/>
</dbReference>
<dbReference type="PRINTS" id="PR00449">
    <property type="entry name" value="RASTRNSFRMNG"/>
</dbReference>
<feature type="domain" description="TrmE-type G" evidence="12">
    <location>
        <begin position="243"/>
        <end position="402"/>
    </location>
</feature>
<dbReference type="PANTHER" id="PTHR42714">
    <property type="entry name" value="TRNA MODIFICATION GTPASE GTPBP3"/>
    <property type="match status" value="1"/>
</dbReference>
<evidence type="ECO:0000256" key="1">
    <source>
        <dbReference type="ARBA" id="ARBA00011043"/>
    </source>
</evidence>
<feature type="binding site" evidence="10">
    <location>
        <position position="277"/>
    </location>
    <ligand>
        <name>K(+)</name>
        <dbReference type="ChEBI" id="CHEBI:29103"/>
    </ligand>
</feature>
<keyword evidence="6 10" id="KW-0378">Hydrolase</keyword>
<feature type="binding site" evidence="10">
    <location>
        <position position="274"/>
    </location>
    <ligand>
        <name>K(+)</name>
        <dbReference type="ChEBI" id="CHEBI:29103"/>
    </ligand>
</feature>
<dbReference type="GO" id="GO:0003924">
    <property type="term" value="F:GTPase activity"/>
    <property type="evidence" value="ECO:0007669"/>
    <property type="project" value="UniProtKB-UniRule"/>
</dbReference>
<comment type="caution">
    <text evidence="13">The sequence shown here is derived from an EMBL/GenBank/DDBJ whole genome shotgun (WGS) entry which is preliminary data.</text>
</comment>
<dbReference type="Gene3D" id="1.20.120.430">
    <property type="entry name" value="tRNA modification GTPase MnmE domain 2"/>
    <property type="match status" value="1"/>
</dbReference>
<dbReference type="Gene3D" id="3.40.50.300">
    <property type="entry name" value="P-loop containing nucleotide triphosphate hydrolases"/>
    <property type="match status" value="1"/>
</dbReference>
<dbReference type="EMBL" id="PFNG01000107">
    <property type="protein sequence ID" value="PIZ39758.1"/>
    <property type="molecule type" value="Genomic_DNA"/>
</dbReference>
<dbReference type="SUPFAM" id="SSF52540">
    <property type="entry name" value="P-loop containing nucleoside triphosphate hydrolases"/>
    <property type="match status" value="1"/>
</dbReference>
<feature type="binding site" evidence="10">
    <location>
        <begin position="253"/>
        <end position="258"/>
    </location>
    <ligand>
        <name>GTP</name>
        <dbReference type="ChEBI" id="CHEBI:37565"/>
    </ligand>
</feature>
<feature type="binding site" evidence="10">
    <location>
        <begin position="272"/>
        <end position="278"/>
    </location>
    <ligand>
        <name>GTP</name>
        <dbReference type="ChEBI" id="CHEBI:37565"/>
    </ligand>
</feature>
<dbReference type="InterPro" id="IPR025867">
    <property type="entry name" value="MnmE_helical"/>
</dbReference>
<evidence type="ECO:0000256" key="7">
    <source>
        <dbReference type="ARBA" id="ARBA00022842"/>
    </source>
</evidence>
<keyword evidence="7 10" id="KW-0460">Magnesium</keyword>
<reference evidence="14" key="1">
    <citation type="submission" date="2017-09" db="EMBL/GenBank/DDBJ databases">
        <title>Depth-based differentiation of microbial function through sediment-hosted aquifers and enrichment of novel symbionts in the deep terrestrial subsurface.</title>
        <authorList>
            <person name="Probst A.J."/>
            <person name="Ladd B."/>
            <person name="Jarett J.K."/>
            <person name="Geller-Mcgrath D.E."/>
            <person name="Sieber C.M.K."/>
            <person name="Emerson J.B."/>
            <person name="Anantharaman K."/>
            <person name="Thomas B.C."/>
            <person name="Malmstrom R."/>
            <person name="Stieglmeier M."/>
            <person name="Klingl A."/>
            <person name="Woyke T."/>
            <person name="Ryan C.M."/>
            <person name="Banfield J.F."/>
        </authorList>
    </citation>
    <scope>NUCLEOTIDE SEQUENCE [LARGE SCALE GENOMIC DNA]</scope>
</reference>
<dbReference type="GO" id="GO:0005525">
    <property type="term" value="F:GTP binding"/>
    <property type="evidence" value="ECO:0007669"/>
    <property type="project" value="UniProtKB-UniRule"/>
</dbReference>
<feature type="binding site" evidence="10">
    <location>
        <position position="108"/>
    </location>
    <ligand>
        <name>(6S)-5-formyl-5,6,7,8-tetrahydrofolate</name>
        <dbReference type="ChEBI" id="CHEBI:57457"/>
    </ligand>
</feature>
<feature type="binding site" evidence="10">
    <location>
        <position position="481"/>
    </location>
    <ligand>
        <name>(6S)-5-formyl-5,6,7,8-tetrahydrofolate</name>
        <dbReference type="ChEBI" id="CHEBI:57457"/>
    </ligand>
</feature>
<dbReference type="GO" id="GO:0046872">
    <property type="term" value="F:metal ion binding"/>
    <property type="evidence" value="ECO:0007669"/>
    <property type="project" value="UniProtKB-KW"/>
</dbReference>
<name>A0A2M7T8H7_9ACTN</name>
<dbReference type="AlphaFoldDB" id="A0A2M7T8H7"/>
<dbReference type="FunFam" id="3.40.50.300:FF:000494">
    <property type="entry name" value="tRNA modification GTPase MnmE"/>
    <property type="match status" value="1"/>
</dbReference>